<evidence type="ECO:0000256" key="2">
    <source>
        <dbReference type="SAM" id="Coils"/>
    </source>
</evidence>
<dbReference type="Gene3D" id="1.20.5.110">
    <property type="match status" value="1"/>
</dbReference>
<sequence length="307" mass="35423">MSFNVNTSFNKDLEANSSTADEASASYQDFPEFNELTRSINNTLYLINNHQLTNIKSLLTKYQEVKDDQNQKDYNHKLNGLSSKLTEVITKTTKHFKEINRATNQLNDFLIKCETNHEDEDTVKYLRHKESIFLNLVKTSINQFNQLQKKFENLQRDYIDEQSRNVNTRANAQHVEGTDTHGAEHSAAANQGIQEQVHIDYESVNAEELEQQTLLIEEREREIHQISQDISDINDIFSNLQGIVGEQQYAIDNIEDNILRYNNDVFGASNELRRAERYQKRSGGRMFCCLIILLIVLGSIVLVGVIF</sequence>
<dbReference type="InParanoid" id="G8YRU9"/>
<dbReference type="GO" id="GO:0000149">
    <property type="term" value="F:SNARE binding"/>
    <property type="evidence" value="ECO:0007669"/>
    <property type="project" value="TreeGrafter"/>
</dbReference>
<keyword evidence="6" id="KW-1185">Reference proteome</keyword>
<keyword evidence="3" id="KW-0812">Transmembrane</keyword>
<dbReference type="InterPro" id="IPR000727">
    <property type="entry name" value="T_SNARE_dom"/>
</dbReference>
<reference evidence="5 6" key="1">
    <citation type="journal article" date="2012" name="G3 (Bethesda)">
        <title>Pichia sorbitophila, an interspecies yeast hybrid reveals early steps of genome resolution following polyploidization.</title>
        <authorList>
            <person name="Leh Louis V."/>
            <person name="Despons L."/>
            <person name="Friedrich A."/>
            <person name="Martin T."/>
            <person name="Durrens P."/>
            <person name="Casaregola S."/>
            <person name="Neuveglise C."/>
            <person name="Fairhead C."/>
            <person name="Marck C."/>
            <person name="Cruz J.A."/>
            <person name="Straub M.L."/>
            <person name="Kugler V."/>
            <person name="Sacerdot C."/>
            <person name="Uzunov Z."/>
            <person name="Thierry A."/>
            <person name="Weiss S."/>
            <person name="Bleykasten C."/>
            <person name="De Montigny J."/>
            <person name="Jacques N."/>
            <person name="Jung P."/>
            <person name="Lemaire M."/>
            <person name="Mallet S."/>
            <person name="Morel G."/>
            <person name="Richard G.F."/>
            <person name="Sarkar A."/>
            <person name="Savel G."/>
            <person name="Schacherer J."/>
            <person name="Seret M.L."/>
            <person name="Talla E."/>
            <person name="Samson G."/>
            <person name="Jubin C."/>
            <person name="Poulain J."/>
            <person name="Vacherie B."/>
            <person name="Barbe V."/>
            <person name="Pelletier E."/>
            <person name="Sherman D.J."/>
            <person name="Westhof E."/>
            <person name="Weissenbach J."/>
            <person name="Baret P.V."/>
            <person name="Wincker P."/>
            <person name="Gaillardin C."/>
            <person name="Dujon B."/>
            <person name="Souciet J.L."/>
        </authorList>
    </citation>
    <scope>NUCLEOTIDE SEQUENCE [LARGE SCALE GENOMIC DNA]</scope>
    <source>
        <strain evidence="6">ATCC MYA-4447 / BCRC 22081 / CBS 7064 / NBRC 10061 / NRRL Y-12695</strain>
    </source>
</reference>
<dbReference type="HOGENOM" id="CLU_059257_4_0_1"/>
<proteinExistence type="inferred from homology"/>
<keyword evidence="3" id="KW-0472">Membrane</keyword>
<evidence type="ECO:0000256" key="3">
    <source>
        <dbReference type="SAM" id="Phobius"/>
    </source>
</evidence>
<dbReference type="InterPro" id="IPR010989">
    <property type="entry name" value="SNARE"/>
</dbReference>
<dbReference type="CDD" id="cd15840">
    <property type="entry name" value="SNARE_Qa"/>
    <property type="match status" value="1"/>
</dbReference>
<evidence type="ECO:0000313" key="6">
    <source>
        <dbReference type="Proteomes" id="UP000005222"/>
    </source>
</evidence>
<dbReference type="SUPFAM" id="SSF47661">
    <property type="entry name" value="t-snare proteins"/>
    <property type="match status" value="1"/>
</dbReference>
<protein>
    <submittedName>
        <fullName evidence="5">Piso0_000906 protein</fullName>
    </submittedName>
</protein>
<dbReference type="OMA" id="HEVENNP"/>
<dbReference type="GO" id="GO:0006886">
    <property type="term" value="P:intracellular protein transport"/>
    <property type="evidence" value="ECO:0007669"/>
    <property type="project" value="InterPro"/>
</dbReference>
<dbReference type="GO" id="GO:0048278">
    <property type="term" value="P:vesicle docking"/>
    <property type="evidence" value="ECO:0007669"/>
    <property type="project" value="TreeGrafter"/>
</dbReference>
<dbReference type="PROSITE" id="PS50192">
    <property type="entry name" value="T_SNARE"/>
    <property type="match status" value="1"/>
</dbReference>
<dbReference type="InterPro" id="IPR045242">
    <property type="entry name" value="Syntaxin"/>
</dbReference>
<keyword evidence="3" id="KW-1133">Transmembrane helix</keyword>
<dbReference type="GO" id="GO:0006906">
    <property type="term" value="P:vesicle fusion"/>
    <property type="evidence" value="ECO:0007669"/>
    <property type="project" value="TreeGrafter"/>
</dbReference>
<dbReference type="FunCoup" id="G8YRU9">
    <property type="interactions" value="1033"/>
</dbReference>
<dbReference type="Pfam" id="PF05739">
    <property type="entry name" value="SNARE"/>
    <property type="match status" value="1"/>
</dbReference>
<feature type="domain" description="T-SNARE coiled-coil homology" evidence="4">
    <location>
        <begin position="213"/>
        <end position="275"/>
    </location>
</feature>
<dbReference type="EMBL" id="FO082057">
    <property type="protein sequence ID" value="CCE78286.1"/>
    <property type="molecule type" value="Genomic_DNA"/>
</dbReference>
<dbReference type="GO" id="GO:0005484">
    <property type="term" value="F:SNAP receptor activity"/>
    <property type="evidence" value="ECO:0007669"/>
    <property type="project" value="InterPro"/>
</dbReference>
<dbReference type="Pfam" id="PF14523">
    <property type="entry name" value="Syntaxin_2"/>
    <property type="match status" value="1"/>
</dbReference>
<dbReference type="InterPro" id="IPR006012">
    <property type="entry name" value="Syntaxin/epimorphin_CS"/>
</dbReference>
<dbReference type="Proteomes" id="UP000005222">
    <property type="component" value="Chromosome C"/>
</dbReference>
<feature type="transmembrane region" description="Helical" evidence="3">
    <location>
        <begin position="287"/>
        <end position="306"/>
    </location>
</feature>
<dbReference type="GO" id="GO:0012505">
    <property type="term" value="C:endomembrane system"/>
    <property type="evidence" value="ECO:0007669"/>
    <property type="project" value="TreeGrafter"/>
</dbReference>
<dbReference type="InterPro" id="IPR006011">
    <property type="entry name" value="Syntaxin_N"/>
</dbReference>
<comment type="similarity">
    <text evidence="1">Belongs to the syntaxin family.</text>
</comment>
<feature type="coiled-coil region" evidence="2">
    <location>
        <begin position="137"/>
        <end position="164"/>
    </location>
</feature>
<dbReference type="AlphaFoldDB" id="G8YRU9"/>
<dbReference type="PANTHER" id="PTHR19957:SF38">
    <property type="entry name" value="LD27581P"/>
    <property type="match status" value="1"/>
</dbReference>
<dbReference type="eggNOG" id="KOG0811">
    <property type="taxonomic scope" value="Eukaryota"/>
</dbReference>
<dbReference type="SMART" id="SM00397">
    <property type="entry name" value="t_SNARE"/>
    <property type="match status" value="1"/>
</dbReference>
<dbReference type="GO" id="GO:0031201">
    <property type="term" value="C:SNARE complex"/>
    <property type="evidence" value="ECO:0007669"/>
    <property type="project" value="TreeGrafter"/>
</dbReference>
<accession>G8YRU9</accession>
<organism evidence="5 6">
    <name type="scientific">Pichia sorbitophila (strain ATCC MYA-4447 / BCRC 22081 / CBS 7064 / NBRC 10061 / NRRL Y-12695)</name>
    <name type="common">Hybrid yeast</name>
    <dbReference type="NCBI Taxonomy" id="559304"/>
    <lineage>
        <taxon>Eukaryota</taxon>
        <taxon>Fungi</taxon>
        <taxon>Dikarya</taxon>
        <taxon>Ascomycota</taxon>
        <taxon>Saccharomycotina</taxon>
        <taxon>Pichiomycetes</taxon>
        <taxon>Debaryomycetaceae</taxon>
        <taxon>Millerozyma</taxon>
    </lineage>
</organism>
<name>G8YRU9_PICSO</name>
<dbReference type="PANTHER" id="PTHR19957">
    <property type="entry name" value="SYNTAXIN"/>
    <property type="match status" value="1"/>
</dbReference>
<gene>
    <name evidence="5" type="primary">Piso0_000906</name>
    <name evidence="5" type="ORF">GNLVRS01_PISO0C06624g</name>
</gene>
<keyword evidence="2" id="KW-0175">Coiled coil</keyword>
<dbReference type="STRING" id="559304.G8YRU9"/>
<evidence type="ECO:0000256" key="1">
    <source>
        <dbReference type="ARBA" id="ARBA00009063"/>
    </source>
</evidence>
<evidence type="ECO:0000313" key="5">
    <source>
        <dbReference type="EMBL" id="CCE78286.1"/>
    </source>
</evidence>
<dbReference type="PROSITE" id="PS00914">
    <property type="entry name" value="SYNTAXIN"/>
    <property type="match status" value="1"/>
</dbReference>
<evidence type="ECO:0000259" key="4">
    <source>
        <dbReference type="PROSITE" id="PS50192"/>
    </source>
</evidence>
<dbReference type="GO" id="GO:0006896">
    <property type="term" value="P:Golgi to vacuole transport"/>
    <property type="evidence" value="ECO:0007669"/>
    <property type="project" value="TreeGrafter"/>
</dbReference>
<dbReference type="OrthoDB" id="364348at2759"/>